<accession>A0A6C0I765</accession>
<sequence length="136" mass="15770">MSSDLVKCVRKYRGLDDKLKQLNQEAQQLREERKLLELELSDILKTTQYATIHKLEIKDDNTVIKIQRPDMWSKPWSLSAKDLKEFLGQFWSSSKPKNAEECFAFVVDKRKNALIATEFAFTRTALKDTENASTAN</sequence>
<evidence type="ECO:0000313" key="2">
    <source>
        <dbReference type="EMBL" id="QHT88420.1"/>
    </source>
</evidence>
<keyword evidence="1" id="KW-0175">Coiled coil</keyword>
<organism evidence="2">
    <name type="scientific">viral metagenome</name>
    <dbReference type="NCBI Taxonomy" id="1070528"/>
    <lineage>
        <taxon>unclassified sequences</taxon>
        <taxon>metagenomes</taxon>
        <taxon>organismal metagenomes</taxon>
    </lineage>
</organism>
<dbReference type="AlphaFoldDB" id="A0A6C0I765"/>
<reference evidence="2" key="1">
    <citation type="journal article" date="2020" name="Nature">
        <title>Giant virus diversity and host interactions through global metagenomics.</title>
        <authorList>
            <person name="Schulz F."/>
            <person name="Roux S."/>
            <person name="Paez-Espino D."/>
            <person name="Jungbluth S."/>
            <person name="Walsh D.A."/>
            <person name="Denef V.J."/>
            <person name="McMahon K.D."/>
            <person name="Konstantinidis K.T."/>
            <person name="Eloe-Fadrosh E.A."/>
            <person name="Kyrpides N.C."/>
            <person name="Woyke T."/>
        </authorList>
    </citation>
    <scope>NUCLEOTIDE SEQUENCE</scope>
    <source>
        <strain evidence="2">GVMAG-M-3300023184-50</strain>
    </source>
</reference>
<proteinExistence type="predicted"/>
<feature type="coiled-coil region" evidence="1">
    <location>
        <begin position="5"/>
        <end position="46"/>
    </location>
</feature>
<name>A0A6C0I765_9ZZZZ</name>
<dbReference type="EMBL" id="MN740116">
    <property type="protein sequence ID" value="QHT88420.1"/>
    <property type="molecule type" value="Genomic_DNA"/>
</dbReference>
<protein>
    <submittedName>
        <fullName evidence="2">Uncharacterized protein</fullName>
    </submittedName>
</protein>
<evidence type="ECO:0000256" key="1">
    <source>
        <dbReference type="SAM" id="Coils"/>
    </source>
</evidence>